<name>A0A9D1JWE4_9PROT</name>
<evidence type="ECO:0000313" key="1">
    <source>
        <dbReference type="EMBL" id="HIS70883.1"/>
    </source>
</evidence>
<evidence type="ECO:0000313" key="2">
    <source>
        <dbReference type="Proteomes" id="UP000886742"/>
    </source>
</evidence>
<comment type="caution">
    <text evidence="1">The sequence shown here is derived from an EMBL/GenBank/DDBJ whole genome shotgun (WGS) entry which is preliminary data.</text>
</comment>
<accession>A0A9D1JWE4</accession>
<reference evidence="1" key="2">
    <citation type="journal article" date="2021" name="PeerJ">
        <title>Extensive microbial diversity within the chicken gut microbiome revealed by metagenomics and culture.</title>
        <authorList>
            <person name="Gilroy R."/>
            <person name="Ravi A."/>
            <person name="Getino M."/>
            <person name="Pursley I."/>
            <person name="Horton D.L."/>
            <person name="Alikhan N.F."/>
            <person name="Baker D."/>
            <person name="Gharbi K."/>
            <person name="Hall N."/>
            <person name="Watson M."/>
            <person name="Adriaenssens E.M."/>
            <person name="Foster-Nyarko E."/>
            <person name="Jarju S."/>
            <person name="Secka A."/>
            <person name="Antonio M."/>
            <person name="Oren A."/>
            <person name="Chaudhuri R.R."/>
            <person name="La Ragione R."/>
            <person name="Hildebrand F."/>
            <person name="Pallen M.J."/>
        </authorList>
    </citation>
    <scope>NUCLEOTIDE SEQUENCE</scope>
    <source>
        <strain evidence="1">ChiGjej3B3-5194</strain>
    </source>
</reference>
<sequence length="162" mass="19258">MYVRPLIVFKTPFYEPRYKQFRNPSELQKFLTVFDFMRPHMCSRLQTGMPEFQLGTKLEFTIDGYFCESDVKWGPRFIVARAVTNNQGRIFADIPTDAPGGDGDSMLVTREYKLVQIHRDMADAVIDIHNMRQLWPVCEESRSEFVKFLTYLNRQKYQIKRR</sequence>
<protein>
    <submittedName>
        <fullName evidence="1">Uncharacterized protein</fullName>
    </submittedName>
</protein>
<proteinExistence type="predicted"/>
<organism evidence="1 2">
    <name type="scientific">Candidatus Enterousia intestinigallinarum</name>
    <dbReference type="NCBI Taxonomy" id="2840790"/>
    <lineage>
        <taxon>Bacteria</taxon>
        <taxon>Pseudomonadati</taxon>
        <taxon>Pseudomonadota</taxon>
        <taxon>Alphaproteobacteria</taxon>
        <taxon>Candidatus Enterousia</taxon>
    </lineage>
</organism>
<reference evidence="1" key="1">
    <citation type="submission" date="2020-10" db="EMBL/GenBank/DDBJ databases">
        <authorList>
            <person name="Gilroy R."/>
        </authorList>
    </citation>
    <scope>NUCLEOTIDE SEQUENCE</scope>
    <source>
        <strain evidence="1">ChiGjej3B3-5194</strain>
    </source>
</reference>
<dbReference type="Proteomes" id="UP000886742">
    <property type="component" value="Unassembled WGS sequence"/>
</dbReference>
<gene>
    <name evidence="1" type="ORF">IAD02_02740</name>
</gene>
<dbReference type="EMBL" id="DVJI01000011">
    <property type="protein sequence ID" value="HIS70883.1"/>
    <property type="molecule type" value="Genomic_DNA"/>
</dbReference>
<dbReference type="AlphaFoldDB" id="A0A9D1JWE4"/>